<reference evidence="1" key="2">
    <citation type="submission" date="2025-08" db="UniProtKB">
        <authorList>
            <consortium name="Ensembl"/>
        </authorList>
    </citation>
    <scope>IDENTIFICATION</scope>
</reference>
<evidence type="ECO:0000313" key="2">
    <source>
        <dbReference type="Proteomes" id="UP000694395"/>
    </source>
</evidence>
<dbReference type="Ensembl" id="ENSOMYT00000095391.2">
    <property type="protein sequence ID" value="ENSOMYP00000087571.1"/>
    <property type="gene ID" value="ENSOMYG00000040512.2"/>
</dbReference>
<dbReference type="GeneTree" id="ENSGT01000000221584"/>
<name>A0A8C7TS11_ONCMY</name>
<accession>A0A8C7TS11</accession>
<protein>
    <submittedName>
        <fullName evidence="1">Uncharacterized protein</fullName>
    </submittedName>
</protein>
<keyword evidence="2" id="KW-1185">Reference proteome</keyword>
<sequence>MSYCSQCCQHCHFLGGGTPPESPPARYNIIMVLISSFENVLVYYALPSGGSGFVGPTLPGRLRILRRWCCSSRSLTACILLVWLRIGNLQQAHKTDKDFSLVYGSLRWVSRV</sequence>
<reference evidence="1" key="1">
    <citation type="submission" date="2020-07" db="EMBL/GenBank/DDBJ databases">
        <title>A long reads based de novo assembly of the rainbow trout Arlee double haploid line genome.</title>
        <authorList>
            <person name="Gao G."/>
            <person name="Palti Y."/>
        </authorList>
    </citation>
    <scope>NUCLEOTIDE SEQUENCE [LARGE SCALE GENOMIC DNA]</scope>
</reference>
<proteinExistence type="predicted"/>
<dbReference type="Proteomes" id="UP000694395">
    <property type="component" value="Chromosome 12"/>
</dbReference>
<reference evidence="1" key="3">
    <citation type="submission" date="2025-09" db="UniProtKB">
        <authorList>
            <consortium name="Ensembl"/>
        </authorList>
    </citation>
    <scope>IDENTIFICATION</scope>
</reference>
<evidence type="ECO:0000313" key="1">
    <source>
        <dbReference type="Ensembl" id="ENSOMYP00000087571.1"/>
    </source>
</evidence>
<organism evidence="1 2">
    <name type="scientific">Oncorhynchus mykiss</name>
    <name type="common">Rainbow trout</name>
    <name type="synonym">Salmo gairdneri</name>
    <dbReference type="NCBI Taxonomy" id="8022"/>
    <lineage>
        <taxon>Eukaryota</taxon>
        <taxon>Metazoa</taxon>
        <taxon>Chordata</taxon>
        <taxon>Craniata</taxon>
        <taxon>Vertebrata</taxon>
        <taxon>Euteleostomi</taxon>
        <taxon>Actinopterygii</taxon>
        <taxon>Neopterygii</taxon>
        <taxon>Teleostei</taxon>
        <taxon>Protacanthopterygii</taxon>
        <taxon>Salmoniformes</taxon>
        <taxon>Salmonidae</taxon>
        <taxon>Salmoninae</taxon>
        <taxon>Oncorhynchus</taxon>
    </lineage>
</organism>
<dbReference type="AlphaFoldDB" id="A0A8C7TS11"/>